<dbReference type="HOGENOM" id="CLU_184136_0_0_1"/>
<reference evidence="3" key="1">
    <citation type="journal article" date="2014" name="Proc. Natl. Acad. Sci. U.S.A.">
        <title>Extensive sampling of basidiomycete genomes demonstrates inadequacy of the white-rot/brown-rot paradigm for wood decay fungi.</title>
        <authorList>
            <person name="Riley R."/>
            <person name="Salamov A.A."/>
            <person name="Brown D.W."/>
            <person name="Nagy L.G."/>
            <person name="Floudas D."/>
            <person name="Held B.W."/>
            <person name="Levasseur A."/>
            <person name="Lombard V."/>
            <person name="Morin E."/>
            <person name="Otillar R."/>
            <person name="Lindquist E.A."/>
            <person name="Sun H."/>
            <person name="LaButti K.M."/>
            <person name="Schmutz J."/>
            <person name="Jabbour D."/>
            <person name="Luo H."/>
            <person name="Baker S.E."/>
            <person name="Pisabarro A.G."/>
            <person name="Walton J.D."/>
            <person name="Blanchette R.A."/>
            <person name="Henrissat B."/>
            <person name="Martin F."/>
            <person name="Cullen D."/>
            <person name="Hibbett D.S."/>
            <person name="Grigoriev I.V."/>
        </authorList>
    </citation>
    <scope>NUCLEOTIDE SEQUENCE [LARGE SCALE GENOMIC DNA]</scope>
    <source>
        <strain evidence="3">MUCL 33604</strain>
    </source>
</reference>
<sequence>METIYPVEQEHNNDGPSGAEGKSEQHWSRLGLRRTTLVYDRALFFLAVLVLRWQCKNGEPQGFPAFDSKLIVSNRHREDLRR</sequence>
<dbReference type="InParanoid" id="A0A067PKK4"/>
<dbReference type="EMBL" id="KL197725">
    <property type="protein sequence ID" value="KDQ55364.1"/>
    <property type="molecule type" value="Genomic_DNA"/>
</dbReference>
<gene>
    <name evidence="2" type="ORF">JAAARDRAFT_37375</name>
</gene>
<keyword evidence="3" id="KW-1185">Reference proteome</keyword>
<proteinExistence type="predicted"/>
<dbReference type="AlphaFoldDB" id="A0A067PKK4"/>
<protein>
    <submittedName>
        <fullName evidence="2">Uncharacterized protein</fullName>
    </submittedName>
</protein>
<evidence type="ECO:0000313" key="3">
    <source>
        <dbReference type="Proteomes" id="UP000027265"/>
    </source>
</evidence>
<dbReference type="Proteomes" id="UP000027265">
    <property type="component" value="Unassembled WGS sequence"/>
</dbReference>
<accession>A0A067PKK4</accession>
<name>A0A067PKK4_9AGAM</name>
<evidence type="ECO:0000256" key="1">
    <source>
        <dbReference type="SAM" id="MobiDB-lite"/>
    </source>
</evidence>
<feature type="region of interest" description="Disordered" evidence="1">
    <location>
        <begin position="1"/>
        <end position="25"/>
    </location>
</feature>
<organism evidence="2 3">
    <name type="scientific">Jaapia argillacea MUCL 33604</name>
    <dbReference type="NCBI Taxonomy" id="933084"/>
    <lineage>
        <taxon>Eukaryota</taxon>
        <taxon>Fungi</taxon>
        <taxon>Dikarya</taxon>
        <taxon>Basidiomycota</taxon>
        <taxon>Agaricomycotina</taxon>
        <taxon>Agaricomycetes</taxon>
        <taxon>Agaricomycetidae</taxon>
        <taxon>Jaapiales</taxon>
        <taxon>Jaapiaceae</taxon>
        <taxon>Jaapia</taxon>
    </lineage>
</organism>
<evidence type="ECO:0000313" key="2">
    <source>
        <dbReference type="EMBL" id="KDQ55364.1"/>
    </source>
</evidence>